<dbReference type="InterPro" id="IPR036770">
    <property type="entry name" value="Ankyrin_rpt-contain_sf"/>
</dbReference>
<dbReference type="EMBL" id="JAWJYY010000001">
    <property type="protein sequence ID" value="MDV4316909.1"/>
    <property type="molecule type" value="Genomic_DNA"/>
</dbReference>
<reference evidence="2 4" key="1">
    <citation type="submission" date="2019-09" db="EMBL/GenBank/DDBJ databases">
        <title>Non-baumannii Acinetobacter spp. carrying blaNDM-1 isolated in China.</title>
        <authorList>
            <person name="Cui C."/>
            <person name="Chen C."/>
            <person name="Sun J."/>
            <person name="Liu Y."/>
        </authorList>
    </citation>
    <scope>NUCLEOTIDE SEQUENCE [LARGE SCALE GENOMIC DNA]</scope>
    <source>
        <strain evidence="2 4">B18</strain>
    </source>
</reference>
<proteinExistence type="predicted"/>
<organism evidence="3 5">
    <name type="scientific">Acinetobacter indicus</name>
    <dbReference type="NCBI Taxonomy" id="756892"/>
    <lineage>
        <taxon>Bacteria</taxon>
        <taxon>Pseudomonadati</taxon>
        <taxon>Pseudomonadota</taxon>
        <taxon>Gammaproteobacteria</taxon>
        <taxon>Moraxellales</taxon>
        <taxon>Moraxellaceae</taxon>
        <taxon>Acinetobacter</taxon>
    </lineage>
</organism>
<dbReference type="Proteomes" id="UP000503440">
    <property type="component" value="Chromosome"/>
</dbReference>
<evidence type="ECO:0000313" key="1">
    <source>
        <dbReference type="EMBL" id="MDV4316909.1"/>
    </source>
</evidence>
<evidence type="ECO:0000313" key="4">
    <source>
        <dbReference type="Proteomes" id="UP000503440"/>
    </source>
</evidence>
<dbReference type="AlphaFoldDB" id="A0A6C0YVL4"/>
<evidence type="ECO:0000313" key="2">
    <source>
        <dbReference type="EMBL" id="QIC69034.1"/>
    </source>
</evidence>
<dbReference type="Gene3D" id="1.25.40.20">
    <property type="entry name" value="Ankyrin repeat-containing domain"/>
    <property type="match status" value="1"/>
</dbReference>
<gene>
    <name evidence="2" type="ORF">FSC09_00600</name>
    <name evidence="3" type="ORF">G0027_09125</name>
    <name evidence="1" type="ORF">MSG88_14385</name>
</gene>
<evidence type="ECO:0000313" key="3">
    <source>
        <dbReference type="EMBL" id="QOW43004.1"/>
    </source>
</evidence>
<dbReference type="Proteomes" id="UP000593812">
    <property type="component" value="Chromosome"/>
</dbReference>
<reference evidence="3 5" key="2">
    <citation type="submission" date="2020-02" db="EMBL/GenBank/DDBJ databases">
        <title>Tigecycline-resistant Acinetobacter species from pigs and migratory birds.</title>
        <authorList>
            <person name="Chen C."/>
            <person name="Sun J."/>
            <person name="Liao X.-P."/>
            <person name="Liu Y.-H."/>
        </authorList>
    </citation>
    <scope>NUCLEOTIDE SEQUENCE [LARGE SCALE GENOMIC DNA]</scope>
    <source>
        <strain evidence="3 5">C15_T</strain>
    </source>
</reference>
<sequence length="180" mass="20222">MLTAQQQRLVQAIEELDQAQVQQLLAAGLDPNFIDPEKGPVISVWSDGLFQWWEAICEAYEAGQPHNEAQKQQDLAVHMEILDALIQAKVNLHLWDAEEVYGPLWDAASAACAPAVKRLLEEKVDPNRKDEDGLTILSSISDLFFDCDFDEINWAEALPEEQQTLELLRAHGAKMTKELA</sequence>
<evidence type="ECO:0000313" key="5">
    <source>
        <dbReference type="Proteomes" id="UP000593812"/>
    </source>
</evidence>
<dbReference type="SUPFAM" id="SSF48403">
    <property type="entry name" value="Ankyrin repeat"/>
    <property type="match status" value="1"/>
</dbReference>
<dbReference type="Proteomes" id="UP001284654">
    <property type="component" value="Unassembled WGS sequence"/>
</dbReference>
<name>A0A6C0YVL4_9GAMM</name>
<dbReference type="RefSeq" id="WP_045796529.1">
    <property type="nucleotide sequence ID" value="NZ_CP039031.1"/>
</dbReference>
<dbReference type="EMBL" id="CP048654">
    <property type="protein sequence ID" value="QOW43004.1"/>
    <property type="molecule type" value="Genomic_DNA"/>
</dbReference>
<dbReference type="EMBL" id="CP044455">
    <property type="protein sequence ID" value="QIC69034.1"/>
    <property type="molecule type" value="Genomic_DNA"/>
</dbReference>
<accession>A0A6C0YVL4</accession>
<reference evidence="1" key="3">
    <citation type="submission" date="2023-10" db="EMBL/GenBank/DDBJ databases">
        <authorList>
            <person name="Sykes E.M.E."/>
            <person name="Khan I.U.H."/>
            <person name="Kumar A."/>
        </authorList>
    </citation>
    <scope>NUCLEOTIDE SEQUENCE</scope>
    <source>
        <strain evidence="1">IK5</strain>
    </source>
</reference>
<dbReference type="GeneID" id="69467186"/>
<protein>
    <submittedName>
        <fullName evidence="3">Ankyrin repeat domain-containing protein</fullName>
    </submittedName>
</protein>